<evidence type="ECO:0000256" key="7">
    <source>
        <dbReference type="ARBA" id="ARBA00023056"/>
    </source>
</evidence>
<evidence type="ECO:0000256" key="3">
    <source>
        <dbReference type="ARBA" id="ARBA00009000"/>
    </source>
</evidence>
<dbReference type="EC" id="2.4.1.18" evidence="9"/>
<dbReference type="PIRSF" id="PIRSF000463">
    <property type="entry name" value="GlgB"/>
    <property type="match status" value="1"/>
</dbReference>
<dbReference type="EMBL" id="BAABGL010000004">
    <property type="protein sequence ID" value="GAA4386745.1"/>
    <property type="molecule type" value="Genomic_DNA"/>
</dbReference>
<dbReference type="Pfam" id="PF00128">
    <property type="entry name" value="Alpha-amylase"/>
    <property type="match status" value="1"/>
</dbReference>
<evidence type="ECO:0000256" key="9">
    <source>
        <dbReference type="HAMAP-Rule" id="MF_00685"/>
    </source>
</evidence>
<evidence type="ECO:0000256" key="2">
    <source>
        <dbReference type="ARBA" id="ARBA00004964"/>
    </source>
</evidence>
<dbReference type="NCBIfam" id="NF008967">
    <property type="entry name" value="PRK12313.1"/>
    <property type="match status" value="1"/>
</dbReference>
<dbReference type="InterPro" id="IPR004193">
    <property type="entry name" value="Glyco_hydro_13_N"/>
</dbReference>
<comment type="pathway">
    <text evidence="2 9">Glycan biosynthesis; glycogen biosynthesis.</text>
</comment>
<dbReference type="InterPro" id="IPR044143">
    <property type="entry name" value="GlgB_N_E_set_prok"/>
</dbReference>
<dbReference type="SMART" id="SM00642">
    <property type="entry name" value="Aamy"/>
    <property type="match status" value="1"/>
</dbReference>
<evidence type="ECO:0000256" key="6">
    <source>
        <dbReference type="ARBA" id="ARBA00022679"/>
    </source>
</evidence>
<dbReference type="Pfam" id="PF22019">
    <property type="entry name" value="GlgB_N"/>
    <property type="match status" value="1"/>
</dbReference>
<dbReference type="InterPro" id="IPR006047">
    <property type="entry name" value="GH13_cat_dom"/>
</dbReference>
<dbReference type="CDD" id="cd02855">
    <property type="entry name" value="E_set_GBE_prok_N"/>
    <property type="match status" value="1"/>
</dbReference>
<keyword evidence="6 9" id="KW-0808">Transferase</keyword>
<dbReference type="InterPro" id="IPR037439">
    <property type="entry name" value="Branching_enzy"/>
</dbReference>
<name>A0ABP8J8B8_9MICO</name>
<dbReference type="InterPro" id="IPR017853">
    <property type="entry name" value="GH"/>
</dbReference>
<dbReference type="Gene3D" id="2.60.40.1180">
    <property type="entry name" value="Golgi alpha-mannosidase II"/>
    <property type="match status" value="1"/>
</dbReference>
<comment type="caution">
    <text evidence="11">The sequence shown here is derived from an EMBL/GenBank/DDBJ whole genome shotgun (WGS) entry which is preliminary data.</text>
</comment>
<dbReference type="InterPro" id="IPR006407">
    <property type="entry name" value="GlgB"/>
</dbReference>
<dbReference type="InterPro" id="IPR006048">
    <property type="entry name" value="A-amylase/branching_C"/>
</dbReference>
<evidence type="ECO:0000256" key="1">
    <source>
        <dbReference type="ARBA" id="ARBA00000826"/>
    </source>
</evidence>
<dbReference type="PANTHER" id="PTHR43651">
    <property type="entry name" value="1,4-ALPHA-GLUCAN-BRANCHING ENZYME"/>
    <property type="match status" value="1"/>
</dbReference>
<organism evidence="11 12">
    <name type="scientific">Brevibacterium pityocampae</name>
    <dbReference type="NCBI Taxonomy" id="506594"/>
    <lineage>
        <taxon>Bacteria</taxon>
        <taxon>Bacillati</taxon>
        <taxon>Actinomycetota</taxon>
        <taxon>Actinomycetes</taxon>
        <taxon>Micrococcales</taxon>
        <taxon>Brevibacteriaceae</taxon>
        <taxon>Brevibacterium</taxon>
    </lineage>
</organism>
<dbReference type="CDD" id="cd11322">
    <property type="entry name" value="AmyAc_Glg_BE"/>
    <property type="match status" value="1"/>
</dbReference>
<evidence type="ECO:0000259" key="10">
    <source>
        <dbReference type="SMART" id="SM00642"/>
    </source>
</evidence>
<feature type="domain" description="Glycosyl hydrolase family 13 catalytic" evidence="10">
    <location>
        <begin position="250"/>
        <end position="601"/>
    </location>
</feature>
<dbReference type="InterPro" id="IPR054169">
    <property type="entry name" value="GlgB_N"/>
</dbReference>
<dbReference type="Gene3D" id="3.20.20.80">
    <property type="entry name" value="Glycosidases"/>
    <property type="match status" value="1"/>
</dbReference>
<feature type="active site" description="Nucleophile" evidence="9">
    <location>
        <position position="402"/>
    </location>
</feature>
<evidence type="ECO:0000256" key="8">
    <source>
        <dbReference type="ARBA" id="ARBA00023277"/>
    </source>
</evidence>
<dbReference type="Pfam" id="PF02922">
    <property type="entry name" value="CBM_48"/>
    <property type="match status" value="1"/>
</dbReference>
<keyword evidence="8 9" id="KW-0119">Carbohydrate metabolism</keyword>
<dbReference type="NCBIfam" id="TIGR01515">
    <property type="entry name" value="branching_enzym"/>
    <property type="match status" value="1"/>
</dbReference>
<dbReference type="HAMAP" id="MF_00685">
    <property type="entry name" value="GlgB"/>
    <property type="match status" value="1"/>
</dbReference>
<comment type="catalytic activity">
    <reaction evidence="1 9">
        <text>Transfers a segment of a (1-&gt;4)-alpha-D-glucan chain to a primary hydroxy group in a similar glucan chain.</text>
        <dbReference type="EC" id="2.4.1.18"/>
    </reaction>
</comment>
<proteinExistence type="inferred from homology"/>
<dbReference type="SUPFAM" id="SSF51011">
    <property type="entry name" value="Glycosyl hydrolase domain"/>
    <property type="match status" value="1"/>
</dbReference>
<dbReference type="PANTHER" id="PTHR43651:SF3">
    <property type="entry name" value="1,4-ALPHA-GLUCAN-BRANCHING ENZYME"/>
    <property type="match status" value="1"/>
</dbReference>
<dbReference type="Pfam" id="PF02806">
    <property type="entry name" value="Alpha-amylase_C"/>
    <property type="match status" value="1"/>
</dbReference>
<sequence>MSELTPELLDTIAAGAHYDPHGELGAHRLDAEHVVVRTVAHMADSVAVVVDGEHIPAEHVRSGVWEARLARADVPDYRLAIDWGSGPVVTDDPYRFLPTVGELDLHLVAEGRHEKLWMVLGAHRRTFDGLGGPAISGTSFAVWAPNARAVQVIGSFNGWDGRAHAMRSLGVTGVWEIFVPGLGTGEIYKFRILTRDGRWVEKADPLARAAEVPPGTASVIADSEYTFRDAGWIAARDASVPTDRPMATYEVHLGSWRLGLGYRELARELVDYVSELGFTHVEFMPVAEHPFGGSWGYQVTSYYAPTSRFGSPDEFRHLVDALHEAGIGVVLDWVPAHFPKDEFALARFDGEPLYEHPDPRRGEHPDWGTLIFDYGRPEVRNFLVANALYWIEEFHIDGLRVDAVASMLYLDYSREDGQWLPNEHGGRENLDAIALLQEVTATVGKKHPGVAIIAEESTAFPGVTAPTSGGGLGFDLKWNMGWMHDSLGYIGRDPMYRSWHHNDITFSLVYAFSEQYVLPISHDEVVHGKGSLLARFPGDRWQQLAGVRSFFAYQWAHPGKKLVFMGSEFGQEAEWSEQHGLDWWLADIPGHRGVQRLVADLNQLYQDTPALWEQDGVQAGFQWLNGADSGNSVLSFVRWSTSGEPLVCVVNFSGRTLGDYRIPLPFGGVWTERLNTDAEAYGGSDVGNMGWIDGEPGGFNGFDASAEVTVPALGALYFTPGR</sequence>
<feature type="active site" description="Proton donor" evidence="9">
    <location>
        <position position="455"/>
    </location>
</feature>
<evidence type="ECO:0000256" key="5">
    <source>
        <dbReference type="ARBA" id="ARBA00022676"/>
    </source>
</evidence>
<keyword evidence="7 9" id="KW-0320">Glycogen biosynthesis</keyword>
<comment type="function">
    <text evidence="9">Catalyzes the formation of the alpha-1,6-glucosidic linkages in glycogen by scission of a 1,4-alpha-linked oligosaccharide from growing alpha-1,4-glucan chains and the subsequent attachment of the oligosaccharide to the alpha-1,6 position.</text>
</comment>
<keyword evidence="5 9" id="KW-0328">Glycosyltransferase</keyword>
<dbReference type="SUPFAM" id="SSF81296">
    <property type="entry name" value="E set domains"/>
    <property type="match status" value="2"/>
</dbReference>
<evidence type="ECO:0000313" key="11">
    <source>
        <dbReference type="EMBL" id="GAA4386745.1"/>
    </source>
</evidence>
<dbReference type="Gene3D" id="2.60.40.10">
    <property type="entry name" value="Immunoglobulins"/>
    <property type="match status" value="2"/>
</dbReference>
<dbReference type="InterPro" id="IPR014756">
    <property type="entry name" value="Ig_E-set"/>
</dbReference>
<dbReference type="NCBIfam" id="NF003811">
    <property type="entry name" value="PRK05402.1"/>
    <property type="match status" value="1"/>
</dbReference>
<keyword evidence="12" id="KW-1185">Reference proteome</keyword>
<reference evidence="12" key="1">
    <citation type="journal article" date="2019" name="Int. J. Syst. Evol. Microbiol.">
        <title>The Global Catalogue of Microorganisms (GCM) 10K type strain sequencing project: providing services to taxonomists for standard genome sequencing and annotation.</title>
        <authorList>
            <consortium name="The Broad Institute Genomics Platform"/>
            <consortium name="The Broad Institute Genome Sequencing Center for Infectious Disease"/>
            <person name="Wu L."/>
            <person name="Ma J."/>
        </authorList>
    </citation>
    <scope>NUCLEOTIDE SEQUENCE [LARGE SCALE GENOMIC DNA]</scope>
    <source>
        <strain evidence="12">JCM 17808</strain>
    </source>
</reference>
<protein>
    <recommendedName>
        <fullName evidence="9">1,4-alpha-glucan branching enzyme GlgB</fullName>
        <ecNumber evidence="9">2.4.1.18</ecNumber>
    </recommendedName>
    <alternativeName>
        <fullName evidence="9">1,4-alpha-D-glucan:1,4-alpha-D-glucan 6-glucosyl-transferase</fullName>
    </alternativeName>
    <alternativeName>
        <fullName evidence="9">Alpha-(1-&gt;4)-glucan branching enzyme</fullName>
    </alternativeName>
    <alternativeName>
        <fullName evidence="9">Glycogen branching enzyme</fullName>
        <shortName evidence="9">BE</shortName>
    </alternativeName>
</protein>
<dbReference type="InterPro" id="IPR013783">
    <property type="entry name" value="Ig-like_fold"/>
</dbReference>
<comment type="subunit">
    <text evidence="9">Monomer.</text>
</comment>
<evidence type="ECO:0000313" key="12">
    <source>
        <dbReference type="Proteomes" id="UP001500642"/>
    </source>
</evidence>
<gene>
    <name evidence="9 11" type="primary">glgB</name>
    <name evidence="11" type="ORF">GCM10023167_09990</name>
</gene>
<dbReference type="InterPro" id="IPR013780">
    <property type="entry name" value="Glyco_hydro_b"/>
</dbReference>
<evidence type="ECO:0000256" key="4">
    <source>
        <dbReference type="ARBA" id="ARBA00022600"/>
    </source>
</evidence>
<keyword evidence="4 9" id="KW-0321">Glycogen metabolism</keyword>
<dbReference type="Proteomes" id="UP001500642">
    <property type="component" value="Unassembled WGS sequence"/>
</dbReference>
<comment type="similarity">
    <text evidence="3 9">Belongs to the glycosyl hydrolase 13 family. GlgB subfamily.</text>
</comment>
<accession>A0ABP8J8B8</accession>
<dbReference type="SUPFAM" id="SSF51445">
    <property type="entry name" value="(Trans)glycosidases"/>
    <property type="match status" value="1"/>
</dbReference>